<dbReference type="Gene3D" id="1.20.1660.10">
    <property type="entry name" value="Hypothetical protein (EF3068)"/>
    <property type="match status" value="1"/>
</dbReference>
<dbReference type="InterPro" id="IPR014825">
    <property type="entry name" value="DNA_alkylation"/>
</dbReference>
<sequence>MPADRQLIDAIRSGLAAAADPAKAPEMQRYMKSAMPFHGVPKPQRAAVMRAALADRTLDAATWRATVEALWHEATHREQRYAALDLLGDRRYAAHRGIELLGLYEQLIVEGAWWDHVDELAAGRLGELLDREPDATAAVLRTWAIADDSMWKRRAAIIAQVRRKDRTDRALLYDAIEPNRDDREFFIRKGIGWGLRAYAWVDPDEVERYCAAHELQPLSRREALRNLEKARAKLGGGTDG</sequence>
<name>H0E1G6_9ACTN</name>
<dbReference type="PATRIC" id="fig|1097667.3.peg.625"/>
<protein>
    <submittedName>
        <fullName evidence="1">DNA alkylation repair enzyme</fullName>
    </submittedName>
</protein>
<reference evidence="1 2" key="1">
    <citation type="journal article" date="2013" name="Biodegradation">
        <title>Quantitative proteomic analysis of ibuprofen-degrading Patulibacter sp. strain I11.</title>
        <authorList>
            <person name="Almeida B."/>
            <person name="Kjeldal H."/>
            <person name="Lolas I."/>
            <person name="Knudsen A.D."/>
            <person name="Carvalho G."/>
            <person name="Nielsen K.L."/>
            <person name="Barreto Crespo M.T."/>
            <person name="Stensballe A."/>
            <person name="Nielsen J.L."/>
        </authorList>
    </citation>
    <scope>NUCLEOTIDE SEQUENCE [LARGE SCALE GENOMIC DNA]</scope>
    <source>
        <strain evidence="1 2">I11</strain>
    </source>
</reference>
<accession>H0E1G6</accession>
<dbReference type="SUPFAM" id="SSF48371">
    <property type="entry name" value="ARM repeat"/>
    <property type="match status" value="1"/>
</dbReference>
<evidence type="ECO:0000313" key="1">
    <source>
        <dbReference type="EMBL" id="EHN12485.1"/>
    </source>
</evidence>
<gene>
    <name evidence="1" type="ORF">PAI11_06280</name>
</gene>
<dbReference type="Pfam" id="PF08713">
    <property type="entry name" value="DNA_alkylation"/>
    <property type="match status" value="1"/>
</dbReference>
<evidence type="ECO:0000313" key="2">
    <source>
        <dbReference type="Proteomes" id="UP000005143"/>
    </source>
</evidence>
<dbReference type="PANTHER" id="PTHR34070:SF1">
    <property type="entry name" value="DNA ALKYLATION REPAIR PROTEIN"/>
    <property type="match status" value="1"/>
</dbReference>
<dbReference type="Proteomes" id="UP000005143">
    <property type="component" value="Unassembled WGS sequence"/>
</dbReference>
<dbReference type="PANTHER" id="PTHR34070">
    <property type="entry name" value="ARMADILLO-TYPE FOLD"/>
    <property type="match status" value="1"/>
</dbReference>
<dbReference type="RefSeq" id="WP_007570776.1">
    <property type="nucleotide sequence ID" value="NZ_AGUD01000021.1"/>
</dbReference>
<dbReference type="AlphaFoldDB" id="H0E1G6"/>
<dbReference type="OrthoDB" id="9775346at2"/>
<keyword evidence="2" id="KW-1185">Reference proteome</keyword>
<comment type="caution">
    <text evidence="1">The sequence shown here is derived from an EMBL/GenBank/DDBJ whole genome shotgun (WGS) entry which is preliminary data.</text>
</comment>
<dbReference type="InterPro" id="IPR016024">
    <property type="entry name" value="ARM-type_fold"/>
</dbReference>
<organism evidence="1 2">
    <name type="scientific">Patulibacter medicamentivorans</name>
    <dbReference type="NCBI Taxonomy" id="1097667"/>
    <lineage>
        <taxon>Bacteria</taxon>
        <taxon>Bacillati</taxon>
        <taxon>Actinomycetota</taxon>
        <taxon>Thermoleophilia</taxon>
        <taxon>Solirubrobacterales</taxon>
        <taxon>Patulibacteraceae</taxon>
        <taxon>Patulibacter</taxon>
    </lineage>
</organism>
<proteinExistence type="predicted"/>
<dbReference type="Gene3D" id="1.25.40.290">
    <property type="entry name" value="ARM repeat domains"/>
    <property type="match status" value="1"/>
</dbReference>
<dbReference type="EMBL" id="AGUD01000021">
    <property type="protein sequence ID" value="EHN12485.1"/>
    <property type="molecule type" value="Genomic_DNA"/>
</dbReference>